<evidence type="ECO:0000256" key="1">
    <source>
        <dbReference type="SAM" id="MobiDB-lite"/>
    </source>
</evidence>
<reference evidence="2 3" key="1">
    <citation type="submission" date="2019-10" db="EMBL/GenBank/DDBJ databases">
        <title>Genomic analysis of Raineyella sp. CBA3103.</title>
        <authorList>
            <person name="Roh S.W."/>
        </authorList>
    </citation>
    <scope>NUCLEOTIDE SEQUENCE [LARGE SCALE GENOMIC DNA]</scope>
    <source>
        <strain evidence="2 3">CBA3103</strain>
    </source>
</reference>
<accession>A0A5Q2FCI6</accession>
<evidence type="ECO:0000313" key="2">
    <source>
        <dbReference type="EMBL" id="QGF24499.1"/>
    </source>
</evidence>
<dbReference type="RefSeq" id="WP_153573028.1">
    <property type="nucleotide sequence ID" value="NZ_CP045725.1"/>
</dbReference>
<keyword evidence="3" id="KW-1185">Reference proteome</keyword>
<sequence length="59" mass="6142">MRSTHIVTGLAIATLTVAGGGLALATTGPAMAAPPRARLGRAPPPCRPRHCRTRRRPTC</sequence>
<organism evidence="2 3">
    <name type="scientific">Raineyella fluvialis</name>
    <dbReference type="NCBI Taxonomy" id="2662261"/>
    <lineage>
        <taxon>Bacteria</taxon>
        <taxon>Bacillati</taxon>
        <taxon>Actinomycetota</taxon>
        <taxon>Actinomycetes</taxon>
        <taxon>Propionibacteriales</taxon>
        <taxon>Propionibacteriaceae</taxon>
        <taxon>Raineyella</taxon>
    </lineage>
</organism>
<protein>
    <submittedName>
        <fullName evidence="2">Uncharacterized protein</fullName>
    </submittedName>
</protein>
<gene>
    <name evidence="2" type="ORF">Rai3103_13515</name>
</gene>
<feature type="compositionally biased region" description="Basic residues" evidence="1">
    <location>
        <begin position="47"/>
        <end position="59"/>
    </location>
</feature>
<evidence type="ECO:0000313" key="3">
    <source>
        <dbReference type="Proteomes" id="UP000386847"/>
    </source>
</evidence>
<dbReference type="KEGG" id="rain:Rai3103_13515"/>
<dbReference type="AlphaFoldDB" id="A0A5Q2FCI6"/>
<feature type="region of interest" description="Disordered" evidence="1">
    <location>
        <begin position="33"/>
        <end position="59"/>
    </location>
</feature>
<dbReference type="Proteomes" id="UP000386847">
    <property type="component" value="Chromosome"/>
</dbReference>
<dbReference type="EMBL" id="CP045725">
    <property type="protein sequence ID" value="QGF24499.1"/>
    <property type="molecule type" value="Genomic_DNA"/>
</dbReference>
<name>A0A5Q2FCI6_9ACTN</name>
<proteinExistence type="predicted"/>